<name>A0A2W2B4V9_9BACT</name>
<proteinExistence type="predicted"/>
<dbReference type="Proteomes" id="UP000248745">
    <property type="component" value="Unassembled WGS sequence"/>
</dbReference>
<evidence type="ECO:0000313" key="2">
    <source>
        <dbReference type="Proteomes" id="UP000248745"/>
    </source>
</evidence>
<keyword evidence="2" id="KW-1185">Reference proteome</keyword>
<comment type="caution">
    <text evidence="1">The sequence shown here is derived from an EMBL/GenBank/DDBJ whole genome shotgun (WGS) entry which is preliminary data.</text>
</comment>
<accession>A0A2W2B4V9</accession>
<organism evidence="1 2">
    <name type="scientific">Taibaiella soli</name>
    <dbReference type="NCBI Taxonomy" id="1649169"/>
    <lineage>
        <taxon>Bacteria</taxon>
        <taxon>Pseudomonadati</taxon>
        <taxon>Bacteroidota</taxon>
        <taxon>Chitinophagia</taxon>
        <taxon>Chitinophagales</taxon>
        <taxon>Chitinophagaceae</taxon>
        <taxon>Taibaiella</taxon>
    </lineage>
</organism>
<gene>
    <name evidence="1" type="ORF">DN068_18345</name>
</gene>
<protein>
    <submittedName>
        <fullName evidence="1">Uncharacterized protein</fullName>
    </submittedName>
</protein>
<dbReference type="AlphaFoldDB" id="A0A2W2B4V9"/>
<dbReference type="EMBL" id="QKTW01000025">
    <property type="protein sequence ID" value="PZF71259.1"/>
    <property type="molecule type" value="Genomic_DNA"/>
</dbReference>
<sequence length="72" mass="8430">MLVLTNTDEEKVIRAIREVPENMRESLLKKLLRIAISAQLNDIDSSTKANKITMEEIVKETRIVRKKRHEKN</sequence>
<evidence type="ECO:0000313" key="1">
    <source>
        <dbReference type="EMBL" id="PZF71259.1"/>
    </source>
</evidence>
<reference evidence="1 2" key="1">
    <citation type="submission" date="2018-06" db="EMBL/GenBank/DDBJ databases">
        <title>Mucibacter soli gen. nov., sp. nov., a new member of the family Chitinophagaceae producing mucin.</title>
        <authorList>
            <person name="Kim M.-K."/>
            <person name="Park S."/>
            <person name="Kim T.-S."/>
            <person name="Joung Y."/>
            <person name="Han J.-H."/>
            <person name="Kim S.B."/>
        </authorList>
    </citation>
    <scope>NUCLEOTIDE SEQUENCE [LARGE SCALE GENOMIC DNA]</scope>
    <source>
        <strain evidence="1 2">R1-15</strain>
    </source>
</reference>